<dbReference type="Proteomes" id="UP000287171">
    <property type="component" value="Unassembled WGS sequence"/>
</dbReference>
<dbReference type="InterPro" id="IPR019257">
    <property type="entry name" value="MeTrfase_dom"/>
</dbReference>
<dbReference type="GO" id="GO:0032259">
    <property type="term" value="P:methylation"/>
    <property type="evidence" value="ECO:0007669"/>
    <property type="project" value="UniProtKB-KW"/>
</dbReference>
<protein>
    <submittedName>
        <fullName evidence="4">Dimethylhistidine N-methyltransferase</fullName>
    </submittedName>
</protein>
<dbReference type="InterPro" id="IPR051128">
    <property type="entry name" value="EgtD_Methyltrsf_superfamily"/>
</dbReference>
<keyword evidence="1 4" id="KW-0489">Methyltransferase</keyword>
<keyword evidence="2 4" id="KW-0808">Transferase</keyword>
<evidence type="ECO:0000313" key="4">
    <source>
        <dbReference type="EMBL" id="GCE24663.1"/>
    </source>
</evidence>
<evidence type="ECO:0000256" key="1">
    <source>
        <dbReference type="ARBA" id="ARBA00022603"/>
    </source>
</evidence>
<reference evidence="5" key="1">
    <citation type="submission" date="2018-12" db="EMBL/GenBank/DDBJ databases">
        <title>Tengunoibacter tsumagoiensis gen. nov., sp. nov., Dictyobacter kobayashii sp. nov., D. alpinus sp. nov., and D. joshuensis sp. nov. and description of Dictyobacteraceae fam. nov. within the order Ktedonobacterales isolated from Tengu-no-mugimeshi.</title>
        <authorList>
            <person name="Wang C.M."/>
            <person name="Zheng Y."/>
            <person name="Sakai Y."/>
            <person name="Toyoda A."/>
            <person name="Minakuchi Y."/>
            <person name="Abe K."/>
            <person name="Yokota A."/>
            <person name="Yabe S."/>
        </authorList>
    </citation>
    <scope>NUCLEOTIDE SEQUENCE [LARGE SCALE GENOMIC DNA]</scope>
    <source>
        <strain evidence="5">Uno16</strain>
    </source>
</reference>
<dbReference type="PANTHER" id="PTHR43397">
    <property type="entry name" value="ERGOTHIONEINE BIOSYNTHESIS PROTEIN 1"/>
    <property type="match status" value="1"/>
</dbReference>
<proteinExistence type="predicted"/>
<dbReference type="GO" id="GO:0008168">
    <property type="term" value="F:methyltransferase activity"/>
    <property type="evidence" value="ECO:0007669"/>
    <property type="project" value="UniProtKB-KW"/>
</dbReference>
<dbReference type="InterPro" id="IPR035094">
    <property type="entry name" value="EgtD"/>
</dbReference>
<gene>
    <name evidence="4" type="ORF">KDA_01470</name>
</gene>
<dbReference type="PIRSF" id="PIRSF018005">
    <property type="entry name" value="UCP018005"/>
    <property type="match status" value="1"/>
</dbReference>
<keyword evidence="5" id="KW-1185">Reference proteome</keyword>
<dbReference type="AlphaFoldDB" id="A0A402AZZ2"/>
<dbReference type="SUPFAM" id="SSF53335">
    <property type="entry name" value="S-adenosyl-L-methionine-dependent methyltransferases"/>
    <property type="match status" value="1"/>
</dbReference>
<organism evidence="4 5">
    <name type="scientific">Dictyobacter alpinus</name>
    <dbReference type="NCBI Taxonomy" id="2014873"/>
    <lineage>
        <taxon>Bacteria</taxon>
        <taxon>Bacillati</taxon>
        <taxon>Chloroflexota</taxon>
        <taxon>Ktedonobacteria</taxon>
        <taxon>Ktedonobacterales</taxon>
        <taxon>Dictyobacteraceae</taxon>
        <taxon>Dictyobacter</taxon>
    </lineage>
</organism>
<dbReference type="Gene3D" id="3.40.50.150">
    <property type="entry name" value="Vaccinia Virus protein VP39"/>
    <property type="match status" value="1"/>
</dbReference>
<evidence type="ECO:0000313" key="5">
    <source>
        <dbReference type="Proteomes" id="UP000287171"/>
    </source>
</evidence>
<dbReference type="NCBIfam" id="TIGR03438">
    <property type="entry name" value="egtD_ergothio"/>
    <property type="match status" value="1"/>
</dbReference>
<feature type="domain" description="Histidine-specific methyltransferase SAM-dependent" evidence="3">
    <location>
        <begin position="26"/>
        <end position="325"/>
    </location>
</feature>
<accession>A0A402AZZ2</accession>
<dbReference type="Pfam" id="PF10017">
    <property type="entry name" value="Methyltransf_33"/>
    <property type="match status" value="1"/>
</dbReference>
<comment type="caution">
    <text evidence="4">The sequence shown here is derived from an EMBL/GenBank/DDBJ whole genome shotgun (WGS) entry which is preliminary data.</text>
</comment>
<dbReference type="EMBL" id="BIFT01000001">
    <property type="protein sequence ID" value="GCE24663.1"/>
    <property type="molecule type" value="Genomic_DNA"/>
</dbReference>
<dbReference type="RefSeq" id="WP_246039059.1">
    <property type="nucleotide sequence ID" value="NZ_BIFT01000001.1"/>
</dbReference>
<evidence type="ECO:0000256" key="2">
    <source>
        <dbReference type="ARBA" id="ARBA00022679"/>
    </source>
</evidence>
<sequence>MRCNIAQSIHEQLERYDFTPKQNTFRMEILQGLQKPVKELPSKYFYDEVGSQLFDRITELDDYYLTRTELEIMQNQIQDIASVLGPECMLIEYGSGRSIKTRQLLDHLQDPVAYVPIDISREHLLQASLELEQLYPQIEILPICADYTSNFKLPRPTRSGGHKVAYYPGSTIGNFDREPARQFLSKIAHMCGKGGGLLIGVDLKKDFSLLHQAYNDREGITAQFNLHLLERLNTELDTNFVLDQFGHYAFYNPGQGRIEMHLVSLTNQQVHIAKEQINFSNYESIWTESSYKYTLEEFGQLAAHAGFQVEHVWLDRRKFFSIQYLSVI</sequence>
<dbReference type="InterPro" id="IPR017804">
    <property type="entry name" value="MeTrfase_EgtD-like"/>
</dbReference>
<dbReference type="InterPro" id="IPR029063">
    <property type="entry name" value="SAM-dependent_MTases_sf"/>
</dbReference>
<name>A0A402AZZ2_9CHLR</name>
<dbReference type="PANTHER" id="PTHR43397:SF1">
    <property type="entry name" value="ERGOTHIONEINE BIOSYNTHESIS PROTEIN 1"/>
    <property type="match status" value="1"/>
</dbReference>
<evidence type="ECO:0000259" key="3">
    <source>
        <dbReference type="Pfam" id="PF10017"/>
    </source>
</evidence>